<keyword evidence="2" id="KW-0418">Kinase</keyword>
<dbReference type="GO" id="GO:0005524">
    <property type="term" value="F:ATP binding"/>
    <property type="evidence" value="ECO:0007669"/>
    <property type="project" value="InterPro"/>
</dbReference>
<feature type="domain" description="Protein kinase" evidence="1">
    <location>
        <begin position="30"/>
        <end position="286"/>
    </location>
</feature>
<protein>
    <submittedName>
        <fullName evidence="2">Serine/threonine protein kinase</fullName>
    </submittedName>
</protein>
<dbReference type="RefSeq" id="WP_330163568.1">
    <property type="nucleotide sequence ID" value="NZ_WNZW01000014.1"/>
</dbReference>
<dbReference type="AlphaFoldDB" id="A0A7X2Z625"/>
<evidence type="ECO:0000313" key="2">
    <source>
        <dbReference type="EMBL" id="MUG47648.1"/>
    </source>
</evidence>
<dbReference type="InterPro" id="IPR011009">
    <property type="entry name" value="Kinase-like_dom_sf"/>
</dbReference>
<dbReference type="InterPro" id="IPR000719">
    <property type="entry name" value="Prot_kinase_dom"/>
</dbReference>
<dbReference type="EMBL" id="WNZW01000014">
    <property type="protein sequence ID" value="MUG47648.1"/>
    <property type="molecule type" value="Genomic_DNA"/>
</dbReference>
<gene>
    <name evidence="2" type="ORF">GNP95_22090</name>
</gene>
<dbReference type="PROSITE" id="PS50011">
    <property type="entry name" value="PROTEIN_KINASE_DOM"/>
    <property type="match status" value="1"/>
</dbReference>
<dbReference type="GO" id="GO:0004674">
    <property type="term" value="F:protein serine/threonine kinase activity"/>
    <property type="evidence" value="ECO:0007669"/>
    <property type="project" value="UniProtKB-KW"/>
</dbReference>
<comment type="caution">
    <text evidence="2">The sequence shown here is derived from an EMBL/GenBank/DDBJ whole genome shotgun (WGS) entry which is preliminary data.</text>
</comment>
<dbReference type="Proteomes" id="UP000447876">
    <property type="component" value="Unassembled WGS sequence"/>
</dbReference>
<keyword evidence="2" id="KW-0723">Serine/threonine-protein kinase</keyword>
<keyword evidence="2" id="KW-0808">Transferase</keyword>
<dbReference type="Gene3D" id="1.10.510.10">
    <property type="entry name" value="Transferase(Phosphotransferase) domain 1"/>
    <property type="match status" value="1"/>
</dbReference>
<accession>A0A7X2Z625</accession>
<evidence type="ECO:0000313" key="3">
    <source>
        <dbReference type="Proteomes" id="UP000447876"/>
    </source>
</evidence>
<organism evidence="2 3">
    <name type="scientific">Paenibacillus woosongensis</name>
    <dbReference type="NCBI Taxonomy" id="307580"/>
    <lineage>
        <taxon>Bacteria</taxon>
        <taxon>Bacillati</taxon>
        <taxon>Bacillota</taxon>
        <taxon>Bacilli</taxon>
        <taxon>Bacillales</taxon>
        <taxon>Paenibacillaceae</taxon>
        <taxon>Paenibacillus</taxon>
    </lineage>
</organism>
<name>A0A7X2Z625_9BACL</name>
<sequence>MTVTIRLQSKSFPLRTSHDFSWLDSMGEVFAVFHEQDSGNISFGVRQEDGRKLFVKYAGAETVHYQGDIMEAVQRLQQAMTVYADLTHRSLINLVNHFATKDGYAAVFDWIEGENLHPHWSFPPPAKYTDPASPFYRYRQLPVDRRLASLDEIYAFHAAVEQKGYVAVDFYDGSIMYDFESDSTRICDIDFYRKGPFTNHMGRMWGSARFMSPEEFEKGAAIDGITNVFNMGATAFVLLGGGLNRDFSKWEASPELYEVSLKAVEPDRQQRYSSVAEFYEAWKHFF</sequence>
<proteinExistence type="predicted"/>
<evidence type="ECO:0000259" key="1">
    <source>
        <dbReference type="PROSITE" id="PS50011"/>
    </source>
</evidence>
<reference evidence="2 3" key="1">
    <citation type="submission" date="2019-11" db="EMBL/GenBank/DDBJ databases">
        <title>Draft genome sequences of five Paenibacillus species of dairy origin.</title>
        <authorList>
            <person name="Olajide A.M."/>
            <person name="Chen S."/>
            <person name="Lapointe G."/>
        </authorList>
    </citation>
    <scope>NUCLEOTIDE SEQUENCE [LARGE SCALE GENOMIC DNA]</scope>
    <source>
        <strain evidence="2 3">12CR55</strain>
    </source>
</reference>
<dbReference type="SUPFAM" id="SSF56112">
    <property type="entry name" value="Protein kinase-like (PK-like)"/>
    <property type="match status" value="1"/>
</dbReference>